<dbReference type="PROSITE" id="PS51199">
    <property type="entry name" value="SF4_HELICASE"/>
    <property type="match status" value="1"/>
</dbReference>
<organism evidence="14 15">
    <name type="scientific">Anaeroselena agilis</name>
    <dbReference type="NCBI Taxonomy" id="3063788"/>
    <lineage>
        <taxon>Bacteria</taxon>
        <taxon>Bacillati</taxon>
        <taxon>Bacillota</taxon>
        <taxon>Negativicutes</taxon>
        <taxon>Acetonemataceae</taxon>
        <taxon>Anaeroselena</taxon>
    </lineage>
</organism>
<evidence type="ECO:0000259" key="13">
    <source>
        <dbReference type="PROSITE" id="PS51199"/>
    </source>
</evidence>
<dbReference type="InterPro" id="IPR027417">
    <property type="entry name" value="P-loop_NTPase"/>
</dbReference>
<dbReference type="PANTHER" id="PTHR30153">
    <property type="entry name" value="REPLICATIVE DNA HELICASE DNAB"/>
    <property type="match status" value="1"/>
</dbReference>
<comment type="catalytic activity">
    <reaction evidence="10 12">
        <text>ATP + H2O = ADP + phosphate + H(+)</text>
        <dbReference type="Rhea" id="RHEA:13065"/>
        <dbReference type="ChEBI" id="CHEBI:15377"/>
        <dbReference type="ChEBI" id="CHEBI:15378"/>
        <dbReference type="ChEBI" id="CHEBI:30616"/>
        <dbReference type="ChEBI" id="CHEBI:43474"/>
        <dbReference type="ChEBI" id="CHEBI:456216"/>
        <dbReference type="EC" id="5.6.2.3"/>
    </reaction>
</comment>
<protein>
    <recommendedName>
        <fullName evidence="11 12">Replicative DNA helicase</fullName>
        <ecNumber evidence="11 12">5.6.2.3</ecNumber>
    </recommendedName>
</protein>
<dbReference type="GO" id="GO:0016787">
    <property type="term" value="F:hydrolase activity"/>
    <property type="evidence" value="ECO:0007669"/>
    <property type="project" value="UniProtKB-KW"/>
</dbReference>
<name>A0ABU3P2N5_9FIRM</name>
<keyword evidence="6 12" id="KW-0347">Helicase</keyword>
<dbReference type="InterPro" id="IPR007694">
    <property type="entry name" value="DNA_helicase_DnaB-like_C"/>
</dbReference>
<dbReference type="CDD" id="cd00984">
    <property type="entry name" value="DnaB_C"/>
    <property type="match status" value="1"/>
</dbReference>
<reference evidence="14 15" key="1">
    <citation type="submission" date="2023-07" db="EMBL/GenBank/DDBJ databases">
        <title>The novel representative of Negativicutes class, Anaeroselena agilis gen. nov. sp. nov.</title>
        <authorList>
            <person name="Prokofeva M.I."/>
            <person name="Elcheninov A.G."/>
            <person name="Klyukina A."/>
            <person name="Kublanov I.V."/>
            <person name="Frolov E.N."/>
            <person name="Podosokorskaya O.A."/>
        </authorList>
    </citation>
    <scope>NUCLEOTIDE SEQUENCE [LARGE SCALE GENOMIC DNA]</scope>
    <source>
        <strain evidence="14 15">4137-cl</strain>
    </source>
</reference>
<dbReference type="Pfam" id="PF00772">
    <property type="entry name" value="DnaB"/>
    <property type="match status" value="1"/>
</dbReference>
<evidence type="ECO:0000256" key="10">
    <source>
        <dbReference type="ARBA" id="ARBA00048954"/>
    </source>
</evidence>
<dbReference type="InterPro" id="IPR007693">
    <property type="entry name" value="DNA_helicase_DnaB-like_N"/>
</dbReference>
<keyword evidence="7 12" id="KW-0067">ATP-binding</keyword>
<evidence type="ECO:0000256" key="1">
    <source>
        <dbReference type="ARBA" id="ARBA00008428"/>
    </source>
</evidence>
<evidence type="ECO:0000256" key="4">
    <source>
        <dbReference type="ARBA" id="ARBA00022741"/>
    </source>
</evidence>
<accession>A0ABU3P2N5</accession>
<dbReference type="SUPFAM" id="SSF52540">
    <property type="entry name" value="P-loop containing nucleoside triphosphate hydrolases"/>
    <property type="match status" value="1"/>
</dbReference>
<keyword evidence="15" id="KW-1185">Reference proteome</keyword>
<comment type="function">
    <text evidence="12">The main replicative DNA helicase, it participates in initiation and elongation during chromosome replication. Travels ahead of the DNA replisome, separating dsDNA into templates for DNA synthesis. A processive ATP-dependent 5'-3' DNA helicase it has DNA-dependent ATPase activity.</text>
</comment>
<gene>
    <name evidence="14" type="primary">dnaB</name>
    <name evidence="14" type="ORF">Q4T40_18790</name>
</gene>
<evidence type="ECO:0000256" key="3">
    <source>
        <dbReference type="ARBA" id="ARBA00022705"/>
    </source>
</evidence>
<keyword evidence="9" id="KW-0413">Isomerase</keyword>
<keyword evidence="2 12" id="KW-0639">Primosome</keyword>
<dbReference type="SMART" id="SM00382">
    <property type="entry name" value="AAA"/>
    <property type="match status" value="1"/>
</dbReference>
<evidence type="ECO:0000256" key="11">
    <source>
        <dbReference type="NCBIfam" id="TIGR00665"/>
    </source>
</evidence>
<dbReference type="InterPro" id="IPR036185">
    <property type="entry name" value="DNA_heli_DnaB-like_N_sf"/>
</dbReference>
<sequence length="445" mass="49767">MLDRMPPQNLEAEQSVLGAMLIEREAISRVAEFLRPEDFYRESHRLVYAAVLALYNRGEAVDLITLTEQLRREDKLEAAGGISYITSLANSVPTAANVIYHARIVEEKALLRGLINTATHIAGLGYEANEEVINILDQAERMILEVANRKVTGNFVPIKDILMAALDRVEQLYHTKGGITGLPTGFKDLDRLTAGLQPSDLILIAARPSMGKTAFVLNIAQHVAVKEKKPVAFFSLEMSKEQLVQRMLCTEATIDAQRLKIGDLKDTDWSNLVKAADRLSSAPIFIDDTPGATVTEIRSKARRLKVEHDLSLVVIDYLQLMQGSAGGKSDSRQQEISEISRSLKSLARELNVPVLALSQLSRGVEARQNKRPMLSDLRESGSLEQDADIVTFLYREDYYNHETENKNITEVIVAKHRNGPVDTVELYFQKEFTRFRNHAKMGEPA</sequence>
<dbReference type="PANTHER" id="PTHR30153:SF2">
    <property type="entry name" value="REPLICATIVE DNA HELICASE"/>
    <property type="match status" value="1"/>
</dbReference>
<evidence type="ECO:0000313" key="14">
    <source>
        <dbReference type="EMBL" id="MDT8903282.1"/>
    </source>
</evidence>
<evidence type="ECO:0000256" key="9">
    <source>
        <dbReference type="ARBA" id="ARBA00023235"/>
    </source>
</evidence>
<dbReference type="RefSeq" id="WP_413781742.1">
    <property type="nucleotide sequence ID" value="NZ_JAUOZS010000001.1"/>
</dbReference>
<evidence type="ECO:0000256" key="7">
    <source>
        <dbReference type="ARBA" id="ARBA00022840"/>
    </source>
</evidence>
<keyword evidence="5 12" id="KW-0378">Hydrolase</keyword>
<dbReference type="Gene3D" id="3.40.50.300">
    <property type="entry name" value="P-loop containing nucleotide triphosphate hydrolases"/>
    <property type="match status" value="1"/>
</dbReference>
<evidence type="ECO:0000256" key="6">
    <source>
        <dbReference type="ARBA" id="ARBA00022806"/>
    </source>
</evidence>
<dbReference type="Proteomes" id="UP001254848">
    <property type="component" value="Unassembled WGS sequence"/>
</dbReference>
<evidence type="ECO:0000256" key="2">
    <source>
        <dbReference type="ARBA" id="ARBA00022515"/>
    </source>
</evidence>
<comment type="similarity">
    <text evidence="1 12">Belongs to the helicase family. DnaB subfamily.</text>
</comment>
<dbReference type="InterPro" id="IPR016136">
    <property type="entry name" value="DNA_helicase_N/primase_C"/>
</dbReference>
<dbReference type="EMBL" id="JAUOZS010000001">
    <property type="protein sequence ID" value="MDT8903282.1"/>
    <property type="molecule type" value="Genomic_DNA"/>
</dbReference>
<dbReference type="SUPFAM" id="SSF48024">
    <property type="entry name" value="N-terminal domain of DnaB helicase"/>
    <property type="match status" value="1"/>
</dbReference>
<proteinExistence type="inferred from homology"/>
<comment type="caution">
    <text evidence="14">The sequence shown here is derived from an EMBL/GenBank/DDBJ whole genome shotgun (WGS) entry which is preliminary data.</text>
</comment>
<keyword evidence="8 12" id="KW-0238">DNA-binding</keyword>
<dbReference type="GO" id="GO:0003678">
    <property type="term" value="F:DNA helicase activity"/>
    <property type="evidence" value="ECO:0007669"/>
    <property type="project" value="UniProtKB-EC"/>
</dbReference>
<feature type="domain" description="SF4 helicase" evidence="13">
    <location>
        <begin position="175"/>
        <end position="442"/>
    </location>
</feature>
<evidence type="ECO:0000256" key="12">
    <source>
        <dbReference type="RuleBase" id="RU362085"/>
    </source>
</evidence>
<dbReference type="NCBIfam" id="NF004384">
    <property type="entry name" value="PRK05748.1"/>
    <property type="match status" value="1"/>
</dbReference>
<dbReference type="Pfam" id="PF03796">
    <property type="entry name" value="DnaB_C"/>
    <property type="match status" value="1"/>
</dbReference>
<dbReference type="InterPro" id="IPR007692">
    <property type="entry name" value="DNA_helicase_DnaB"/>
</dbReference>
<evidence type="ECO:0000256" key="5">
    <source>
        <dbReference type="ARBA" id="ARBA00022801"/>
    </source>
</evidence>
<dbReference type="InterPro" id="IPR003593">
    <property type="entry name" value="AAA+_ATPase"/>
</dbReference>
<keyword evidence="4 12" id="KW-0547">Nucleotide-binding</keyword>
<dbReference type="EC" id="5.6.2.3" evidence="11 12"/>
<evidence type="ECO:0000313" key="15">
    <source>
        <dbReference type="Proteomes" id="UP001254848"/>
    </source>
</evidence>
<keyword evidence="3 12" id="KW-0235">DNA replication</keyword>
<dbReference type="Gene3D" id="1.10.860.10">
    <property type="entry name" value="DNAb Helicase, Chain A"/>
    <property type="match status" value="1"/>
</dbReference>
<dbReference type="NCBIfam" id="TIGR00665">
    <property type="entry name" value="DnaB"/>
    <property type="match status" value="1"/>
</dbReference>
<evidence type="ECO:0000256" key="8">
    <source>
        <dbReference type="ARBA" id="ARBA00023125"/>
    </source>
</evidence>